<evidence type="ECO:0000313" key="1">
    <source>
        <dbReference type="EMBL" id="GMR46909.1"/>
    </source>
</evidence>
<protein>
    <submittedName>
        <fullName evidence="1">Uncharacterized protein</fullName>
    </submittedName>
</protein>
<sequence>SSIYNIHYTVEHVEVFKKPSSVDALATEILGSSVGNLMLEEGKEYLLCGGLIVYLCIPKISFKVKPEGLFQAIAEWNQIPTEFIEEMKHFE</sequence>
<dbReference type="InterPro" id="IPR008993">
    <property type="entry name" value="TIMP-like_OB-fold"/>
</dbReference>
<gene>
    <name evidence="1" type="ORF">PMAYCL1PPCAC_17104</name>
</gene>
<evidence type="ECO:0000313" key="2">
    <source>
        <dbReference type="Proteomes" id="UP001328107"/>
    </source>
</evidence>
<accession>A0AAN5CM17</accession>
<dbReference type="Gene3D" id="2.40.50.120">
    <property type="match status" value="1"/>
</dbReference>
<dbReference type="Proteomes" id="UP001328107">
    <property type="component" value="Unassembled WGS sequence"/>
</dbReference>
<proteinExistence type="predicted"/>
<organism evidence="1 2">
    <name type="scientific">Pristionchus mayeri</name>
    <dbReference type="NCBI Taxonomy" id="1317129"/>
    <lineage>
        <taxon>Eukaryota</taxon>
        <taxon>Metazoa</taxon>
        <taxon>Ecdysozoa</taxon>
        <taxon>Nematoda</taxon>
        <taxon>Chromadorea</taxon>
        <taxon>Rhabditida</taxon>
        <taxon>Rhabditina</taxon>
        <taxon>Diplogasteromorpha</taxon>
        <taxon>Diplogasteroidea</taxon>
        <taxon>Neodiplogasteridae</taxon>
        <taxon>Pristionchus</taxon>
    </lineage>
</organism>
<reference evidence="2" key="1">
    <citation type="submission" date="2022-10" db="EMBL/GenBank/DDBJ databases">
        <title>Genome assembly of Pristionchus species.</title>
        <authorList>
            <person name="Yoshida K."/>
            <person name="Sommer R.J."/>
        </authorList>
    </citation>
    <scope>NUCLEOTIDE SEQUENCE [LARGE SCALE GENOMIC DNA]</scope>
    <source>
        <strain evidence="2">RS5460</strain>
    </source>
</reference>
<dbReference type="EMBL" id="BTRK01000004">
    <property type="protein sequence ID" value="GMR46909.1"/>
    <property type="molecule type" value="Genomic_DNA"/>
</dbReference>
<dbReference type="AlphaFoldDB" id="A0AAN5CM17"/>
<name>A0AAN5CM17_9BILA</name>
<feature type="non-terminal residue" evidence="1">
    <location>
        <position position="1"/>
    </location>
</feature>
<feature type="non-terminal residue" evidence="1">
    <location>
        <position position="91"/>
    </location>
</feature>
<keyword evidence="2" id="KW-1185">Reference proteome</keyword>
<comment type="caution">
    <text evidence="1">The sequence shown here is derived from an EMBL/GenBank/DDBJ whole genome shotgun (WGS) entry which is preliminary data.</text>
</comment>